<organism evidence="3 4">
    <name type="scientific">Macrolepiota fuliginosa MF-IS2</name>
    <dbReference type="NCBI Taxonomy" id="1400762"/>
    <lineage>
        <taxon>Eukaryota</taxon>
        <taxon>Fungi</taxon>
        <taxon>Dikarya</taxon>
        <taxon>Basidiomycota</taxon>
        <taxon>Agaricomycotina</taxon>
        <taxon>Agaricomycetes</taxon>
        <taxon>Agaricomycetidae</taxon>
        <taxon>Agaricales</taxon>
        <taxon>Agaricineae</taxon>
        <taxon>Agaricaceae</taxon>
        <taxon>Macrolepiota</taxon>
    </lineage>
</organism>
<reference evidence="3" key="1">
    <citation type="submission" date="2020-11" db="EMBL/GenBank/DDBJ databases">
        <authorList>
            <consortium name="DOE Joint Genome Institute"/>
            <person name="Ahrendt S."/>
            <person name="Riley R."/>
            <person name="Andreopoulos W."/>
            <person name="Labutti K."/>
            <person name="Pangilinan J."/>
            <person name="Ruiz-Duenas F.J."/>
            <person name="Barrasa J.M."/>
            <person name="Sanchez-Garcia M."/>
            <person name="Camarero S."/>
            <person name="Miyauchi S."/>
            <person name="Serrano A."/>
            <person name="Linde D."/>
            <person name="Babiker R."/>
            <person name="Drula E."/>
            <person name="Ayuso-Fernandez I."/>
            <person name="Pacheco R."/>
            <person name="Padilla G."/>
            <person name="Ferreira P."/>
            <person name="Barriuso J."/>
            <person name="Kellner H."/>
            <person name="Castanera R."/>
            <person name="Alfaro M."/>
            <person name="Ramirez L."/>
            <person name="Pisabarro A.G."/>
            <person name="Kuo A."/>
            <person name="Tritt A."/>
            <person name="Lipzen A."/>
            <person name="He G."/>
            <person name="Yan M."/>
            <person name="Ng V."/>
            <person name="Cullen D."/>
            <person name="Martin F."/>
            <person name="Rosso M.-N."/>
            <person name="Henrissat B."/>
            <person name="Hibbett D."/>
            <person name="Martinez A.T."/>
            <person name="Grigoriev I.V."/>
        </authorList>
    </citation>
    <scope>NUCLEOTIDE SEQUENCE</scope>
    <source>
        <strain evidence="3">MF-IS2</strain>
    </source>
</reference>
<comment type="caution">
    <text evidence="3">The sequence shown here is derived from an EMBL/GenBank/DDBJ whole genome shotgun (WGS) entry which is preliminary data.</text>
</comment>
<gene>
    <name evidence="3" type="ORF">P691DRAFT_724394</name>
</gene>
<evidence type="ECO:0000256" key="1">
    <source>
        <dbReference type="SAM" id="Coils"/>
    </source>
</evidence>
<feature type="coiled-coil region" evidence="1">
    <location>
        <begin position="164"/>
        <end position="198"/>
    </location>
</feature>
<proteinExistence type="predicted"/>
<protein>
    <submittedName>
        <fullName evidence="3">Uncharacterized protein</fullName>
    </submittedName>
</protein>
<dbReference type="EMBL" id="MU151088">
    <property type="protein sequence ID" value="KAF9451259.1"/>
    <property type="molecule type" value="Genomic_DNA"/>
</dbReference>
<keyword evidence="1" id="KW-0175">Coiled coil</keyword>
<accession>A0A9P5XIY9</accession>
<evidence type="ECO:0000313" key="4">
    <source>
        <dbReference type="Proteomes" id="UP000807342"/>
    </source>
</evidence>
<dbReference type="Proteomes" id="UP000807342">
    <property type="component" value="Unassembled WGS sequence"/>
</dbReference>
<feature type="region of interest" description="Disordered" evidence="2">
    <location>
        <begin position="309"/>
        <end position="331"/>
    </location>
</feature>
<dbReference type="OrthoDB" id="3262547at2759"/>
<keyword evidence="4" id="KW-1185">Reference proteome</keyword>
<dbReference type="AlphaFoldDB" id="A0A9P5XIY9"/>
<sequence length="502" mass="55230">MRSLADHIDILDRNTKNIKDLAGNIAPSALAAGPFTNAILHSHLGDLIRDVDPSELGLFSLVQPERASAQEQPLELERLNFHGATPLRRTNIRHDDASRGRDADPELYAKAAMKYMDRYQLVRPMPRAQAQVQAILERIPILKQSIENLTDSLYQLDEAKTSTEPNYKTQLEEEERHIRNLRDKLSELTNKRTSLAKVKKSHLDLGENKSITHRPLASSRPNTDEDEFWNTPAASTRTLKFSGESLLMDEHVDFGDISTISFSASPAISKTAPNIFTDAVVDLPVEDTERRLFRASDLVSDEITSPKLPLKGLSKPVPATTADNSNDHSLDPKLAADAISSASQVPVSNRSKSGGVEDTLGITITREIEIIVTKIWTLMSDLVIVAAATKAIQLHDKPSTRDMIKYLESMQEVTPPDQLSATNDDGPSLQQVLTATLLVGLLASPTNHSLPLSNVKELLATRTDGAANPSHSNSSRIVYGCVAKRLLKIDRTGGEQIVRFDV</sequence>
<name>A0A9P5XIY9_9AGAR</name>
<evidence type="ECO:0000256" key="2">
    <source>
        <dbReference type="SAM" id="MobiDB-lite"/>
    </source>
</evidence>
<evidence type="ECO:0000313" key="3">
    <source>
        <dbReference type="EMBL" id="KAF9451259.1"/>
    </source>
</evidence>